<feature type="region of interest" description="Disordered" evidence="1">
    <location>
        <begin position="63"/>
        <end position="99"/>
    </location>
</feature>
<keyword evidence="3" id="KW-1185">Reference proteome</keyword>
<evidence type="ECO:0000313" key="3">
    <source>
        <dbReference type="Proteomes" id="UP001159427"/>
    </source>
</evidence>
<dbReference type="EMBL" id="CALNXI010000848">
    <property type="protein sequence ID" value="CAH3143140.1"/>
    <property type="molecule type" value="Genomic_DNA"/>
</dbReference>
<evidence type="ECO:0000313" key="2">
    <source>
        <dbReference type="EMBL" id="CAH3143140.1"/>
    </source>
</evidence>
<gene>
    <name evidence="2" type="ORF">PEVE_00042713</name>
</gene>
<sequence length="99" mass="10718">MMGLKGMRLTTLNLSVIKIGANDELPDKVAKVPCNSEYWSCPADLAPVGELEHGGECDLGVHISDSEGGELAEDFQNGETSREETRDDKHEAKASKSEQ</sequence>
<organism evidence="2 3">
    <name type="scientific">Porites evermanni</name>
    <dbReference type="NCBI Taxonomy" id="104178"/>
    <lineage>
        <taxon>Eukaryota</taxon>
        <taxon>Metazoa</taxon>
        <taxon>Cnidaria</taxon>
        <taxon>Anthozoa</taxon>
        <taxon>Hexacorallia</taxon>
        <taxon>Scleractinia</taxon>
        <taxon>Fungiina</taxon>
        <taxon>Poritidae</taxon>
        <taxon>Porites</taxon>
    </lineage>
</organism>
<accession>A0ABN8PG54</accession>
<feature type="compositionally biased region" description="Basic and acidic residues" evidence="1">
    <location>
        <begin position="80"/>
        <end position="99"/>
    </location>
</feature>
<protein>
    <submittedName>
        <fullName evidence="2">Uncharacterized protein</fullName>
    </submittedName>
</protein>
<evidence type="ECO:0000256" key="1">
    <source>
        <dbReference type="SAM" id="MobiDB-lite"/>
    </source>
</evidence>
<reference evidence="2 3" key="1">
    <citation type="submission" date="2022-05" db="EMBL/GenBank/DDBJ databases">
        <authorList>
            <consortium name="Genoscope - CEA"/>
            <person name="William W."/>
        </authorList>
    </citation>
    <scope>NUCLEOTIDE SEQUENCE [LARGE SCALE GENOMIC DNA]</scope>
</reference>
<name>A0ABN8PG54_9CNID</name>
<proteinExistence type="predicted"/>
<dbReference type="Proteomes" id="UP001159427">
    <property type="component" value="Unassembled WGS sequence"/>
</dbReference>
<comment type="caution">
    <text evidence="2">The sequence shown here is derived from an EMBL/GenBank/DDBJ whole genome shotgun (WGS) entry which is preliminary data.</text>
</comment>